<feature type="transmembrane region" description="Helical" evidence="8">
    <location>
        <begin position="269"/>
        <end position="288"/>
    </location>
</feature>
<gene>
    <name evidence="9" type="primary">corA</name>
    <name evidence="9" type="ORF">GCM10023340_23940</name>
</gene>
<dbReference type="CDD" id="cd12830">
    <property type="entry name" value="MtCorA-like"/>
    <property type="match status" value="1"/>
</dbReference>
<keyword evidence="3" id="KW-0813">Transport</keyword>
<dbReference type="SUPFAM" id="SSF144083">
    <property type="entry name" value="Magnesium transport protein CorA, transmembrane region"/>
    <property type="match status" value="1"/>
</dbReference>
<keyword evidence="5 8" id="KW-0812">Transmembrane</keyword>
<protein>
    <submittedName>
        <fullName evidence="9">Magnesium/cobalt transporter CorA</fullName>
    </submittedName>
</protein>
<evidence type="ECO:0000256" key="2">
    <source>
        <dbReference type="ARBA" id="ARBA00009765"/>
    </source>
</evidence>
<evidence type="ECO:0000256" key="4">
    <source>
        <dbReference type="ARBA" id="ARBA00022475"/>
    </source>
</evidence>
<feature type="transmembrane region" description="Helical" evidence="8">
    <location>
        <begin position="300"/>
        <end position="320"/>
    </location>
</feature>
<dbReference type="InterPro" id="IPR045861">
    <property type="entry name" value="CorA_cytoplasmic_dom"/>
</dbReference>
<evidence type="ECO:0000313" key="10">
    <source>
        <dbReference type="Proteomes" id="UP001500221"/>
    </source>
</evidence>
<dbReference type="InterPro" id="IPR002523">
    <property type="entry name" value="MgTranspt_CorA/ZnTranspt_ZntB"/>
</dbReference>
<evidence type="ECO:0000256" key="5">
    <source>
        <dbReference type="ARBA" id="ARBA00022692"/>
    </source>
</evidence>
<sequence length="326" mass="36127">MIVDAAVYRDGRRMPAACAVHDYPALRELASVDGGFVWLGLHEPTEGEVAEALTAFGLDATVVRDVFDEHPRPKLTRRGGAKLLVMRSLWYVDQGDQVETGTIALVIGEDVVVSVRLGEGNQLREARHELEEHEERLEHGPLAVIHAAVEAVVDSYFEVMAELDEDVGEIEQSVFSPERTRDSERIYFLKREVAEARRAVAPLHDALQRFVDGTVSTTAPAAEGYFRELVARVRQVADRVDTLDALLSTAFDAHIAAISVQQNDDMRKISAGAALVVVPTFVAGVYGMNFDHMPELHWQLGYPFALALMAGVSALLFWFFKRSGWL</sequence>
<accession>A0ABP9PU63</accession>
<dbReference type="Gene3D" id="1.20.58.340">
    <property type="entry name" value="Magnesium transport protein CorA, transmembrane region"/>
    <property type="match status" value="2"/>
</dbReference>
<dbReference type="InterPro" id="IPR045863">
    <property type="entry name" value="CorA_TM1_TM2"/>
</dbReference>
<keyword evidence="4" id="KW-1003">Cell membrane</keyword>
<comment type="similarity">
    <text evidence="2">Belongs to the CorA metal ion transporter (MIT) (TC 1.A.35) family.</text>
</comment>
<dbReference type="PANTHER" id="PTHR46494">
    <property type="entry name" value="CORA FAMILY METAL ION TRANSPORTER (EUROFUNG)"/>
    <property type="match status" value="1"/>
</dbReference>
<keyword evidence="6 8" id="KW-1133">Transmembrane helix</keyword>
<comment type="subcellular location">
    <subcellularLocation>
        <location evidence="1">Cell membrane</location>
        <topology evidence="1">Multi-pass membrane protein</topology>
    </subcellularLocation>
</comment>
<evidence type="ECO:0000313" key="9">
    <source>
        <dbReference type="EMBL" id="GAA5149124.1"/>
    </source>
</evidence>
<dbReference type="EMBL" id="BAABKG010000003">
    <property type="protein sequence ID" value="GAA5149124.1"/>
    <property type="molecule type" value="Genomic_DNA"/>
</dbReference>
<dbReference type="Pfam" id="PF01544">
    <property type="entry name" value="CorA"/>
    <property type="match status" value="1"/>
</dbReference>
<comment type="caution">
    <text evidence="9">The sequence shown here is derived from an EMBL/GenBank/DDBJ whole genome shotgun (WGS) entry which is preliminary data.</text>
</comment>
<evidence type="ECO:0000256" key="7">
    <source>
        <dbReference type="ARBA" id="ARBA00023136"/>
    </source>
</evidence>
<reference evidence="10" key="1">
    <citation type="journal article" date="2019" name="Int. J. Syst. Evol. Microbiol.">
        <title>The Global Catalogue of Microorganisms (GCM) 10K type strain sequencing project: providing services to taxonomists for standard genome sequencing and annotation.</title>
        <authorList>
            <consortium name="The Broad Institute Genomics Platform"/>
            <consortium name="The Broad Institute Genome Sequencing Center for Infectious Disease"/>
            <person name="Wu L."/>
            <person name="Ma J."/>
        </authorList>
    </citation>
    <scope>NUCLEOTIDE SEQUENCE [LARGE SCALE GENOMIC DNA]</scope>
    <source>
        <strain evidence="10">JCM 18459</strain>
    </source>
</reference>
<dbReference type="RefSeq" id="WP_345458623.1">
    <property type="nucleotide sequence ID" value="NZ_BAABKG010000003.1"/>
</dbReference>
<name>A0ABP9PU63_9ACTN</name>
<proteinExistence type="inferred from homology"/>
<dbReference type="Proteomes" id="UP001500221">
    <property type="component" value="Unassembled WGS sequence"/>
</dbReference>
<dbReference type="PANTHER" id="PTHR46494:SF1">
    <property type="entry name" value="CORA FAMILY METAL ION TRANSPORTER (EUROFUNG)"/>
    <property type="match status" value="1"/>
</dbReference>
<evidence type="ECO:0000256" key="6">
    <source>
        <dbReference type="ARBA" id="ARBA00022989"/>
    </source>
</evidence>
<dbReference type="Gene3D" id="3.30.460.20">
    <property type="entry name" value="CorA soluble domain-like"/>
    <property type="match status" value="1"/>
</dbReference>
<evidence type="ECO:0000256" key="1">
    <source>
        <dbReference type="ARBA" id="ARBA00004651"/>
    </source>
</evidence>
<evidence type="ECO:0000256" key="3">
    <source>
        <dbReference type="ARBA" id="ARBA00022448"/>
    </source>
</evidence>
<evidence type="ECO:0000256" key="8">
    <source>
        <dbReference type="SAM" id="Phobius"/>
    </source>
</evidence>
<keyword evidence="7 8" id="KW-0472">Membrane</keyword>
<organism evidence="9 10">
    <name type="scientific">Nocardioides marinquilinus</name>
    <dbReference type="NCBI Taxonomy" id="1210400"/>
    <lineage>
        <taxon>Bacteria</taxon>
        <taxon>Bacillati</taxon>
        <taxon>Actinomycetota</taxon>
        <taxon>Actinomycetes</taxon>
        <taxon>Propionibacteriales</taxon>
        <taxon>Nocardioidaceae</taxon>
        <taxon>Nocardioides</taxon>
    </lineage>
</organism>
<keyword evidence="10" id="KW-1185">Reference proteome</keyword>
<dbReference type="SUPFAM" id="SSF143865">
    <property type="entry name" value="CorA soluble domain-like"/>
    <property type="match status" value="1"/>
</dbReference>